<dbReference type="Proteomes" id="UP000830375">
    <property type="component" value="Unassembled WGS sequence"/>
</dbReference>
<gene>
    <name evidence="1" type="ORF">H4Q32_031128</name>
</gene>
<dbReference type="EMBL" id="JACTAM010002061">
    <property type="protein sequence ID" value="KAI2646057.1"/>
    <property type="molecule type" value="Genomic_DNA"/>
</dbReference>
<name>A0ABQ8L5V6_LABRO</name>
<evidence type="ECO:0000313" key="1">
    <source>
        <dbReference type="EMBL" id="KAI2646057.1"/>
    </source>
</evidence>
<organism evidence="1 2">
    <name type="scientific">Labeo rohita</name>
    <name type="common">Indian major carp</name>
    <name type="synonym">Cyprinus rohita</name>
    <dbReference type="NCBI Taxonomy" id="84645"/>
    <lineage>
        <taxon>Eukaryota</taxon>
        <taxon>Metazoa</taxon>
        <taxon>Chordata</taxon>
        <taxon>Craniata</taxon>
        <taxon>Vertebrata</taxon>
        <taxon>Euteleostomi</taxon>
        <taxon>Actinopterygii</taxon>
        <taxon>Neopterygii</taxon>
        <taxon>Teleostei</taxon>
        <taxon>Ostariophysi</taxon>
        <taxon>Cypriniformes</taxon>
        <taxon>Cyprinidae</taxon>
        <taxon>Labeoninae</taxon>
        <taxon>Labeonini</taxon>
        <taxon>Labeo</taxon>
    </lineage>
</organism>
<keyword evidence="2" id="KW-1185">Reference proteome</keyword>
<comment type="caution">
    <text evidence="1">The sequence shown here is derived from an EMBL/GenBank/DDBJ whole genome shotgun (WGS) entry which is preliminary data.</text>
</comment>
<protein>
    <submittedName>
        <fullName evidence="1">Transposon TX1 uncharacterized 82 kDa protein</fullName>
    </submittedName>
</protein>
<sequence length="231" mass="25633">MASLPGERAPSLSLRHGVRCVPEQGVTVESVLLAVGEQIGCENISSASRMNKAVVVFLKEEQLVAQLIESGVVINGSFCPILPLATLTSKVIISNVPPFIPDEVIERELIRFGRIASPIKVISLGCKSSELKHVMSFRRKVFMFLKEPTLDISFRVTDEVQANMNEEEDNVDRVVHDVNEPAGENVQIERSQTVNEQTIVEVHQSDNEGIEVQENVVQGERQSVPVQVHWE</sequence>
<evidence type="ECO:0000313" key="2">
    <source>
        <dbReference type="Proteomes" id="UP000830375"/>
    </source>
</evidence>
<proteinExistence type="predicted"/>
<accession>A0ABQ8L5V6</accession>
<reference evidence="1 2" key="1">
    <citation type="submission" date="2022-01" db="EMBL/GenBank/DDBJ databases">
        <title>A high-quality chromosome-level genome assembly of rohu carp, Labeo rohita.</title>
        <authorList>
            <person name="Arick M.A. II"/>
            <person name="Hsu C.-Y."/>
            <person name="Magbanua Z."/>
            <person name="Pechanova O."/>
            <person name="Grover C."/>
            <person name="Miller E."/>
            <person name="Thrash A."/>
            <person name="Ezzel L."/>
            <person name="Alam S."/>
            <person name="Benzie J."/>
            <person name="Hamilton M."/>
            <person name="Karsi A."/>
            <person name="Lawrence M.L."/>
            <person name="Peterson D.G."/>
        </authorList>
    </citation>
    <scope>NUCLEOTIDE SEQUENCE [LARGE SCALE GENOMIC DNA]</scope>
    <source>
        <strain evidence="2">BAU-BD-2019</strain>
        <tissue evidence="1">Blood</tissue>
    </source>
</reference>